<dbReference type="GO" id="GO:0045893">
    <property type="term" value="P:positive regulation of DNA-templated transcription"/>
    <property type="evidence" value="ECO:0007669"/>
    <property type="project" value="InterPro"/>
</dbReference>
<dbReference type="InterPro" id="IPR036960">
    <property type="entry name" value="T-box_sf"/>
</dbReference>
<keyword evidence="1" id="KW-0805">Transcription regulation</keyword>
<dbReference type="SUPFAM" id="SSF49417">
    <property type="entry name" value="p53-like transcription factors"/>
    <property type="match status" value="1"/>
</dbReference>
<dbReference type="Gene3D" id="2.60.40.820">
    <property type="entry name" value="Transcription factor, T-box"/>
    <property type="match status" value="1"/>
</dbReference>
<accession>A0AA41NH36</accession>
<comment type="caution">
    <text evidence="5">Lacks conserved residue(s) required for the propagation of feature annotation.</text>
</comment>
<keyword evidence="8" id="KW-1185">Reference proteome</keyword>
<evidence type="ECO:0000256" key="3">
    <source>
        <dbReference type="ARBA" id="ARBA00023163"/>
    </source>
</evidence>
<evidence type="ECO:0000259" key="6">
    <source>
        <dbReference type="PROSITE" id="PS50252"/>
    </source>
</evidence>
<keyword evidence="2 5" id="KW-0238">DNA-binding</keyword>
<dbReference type="GO" id="GO:0005634">
    <property type="term" value="C:nucleus"/>
    <property type="evidence" value="ECO:0007669"/>
    <property type="project" value="UniProtKB-SubCell"/>
</dbReference>
<comment type="caution">
    <text evidence="7">The sequence shown here is derived from an EMBL/GenBank/DDBJ whole genome shotgun (WGS) entry which is preliminary data.</text>
</comment>
<name>A0AA41NH36_SCICA</name>
<dbReference type="PROSITE" id="PS50252">
    <property type="entry name" value="TBOX_3"/>
    <property type="match status" value="1"/>
</dbReference>
<evidence type="ECO:0000313" key="7">
    <source>
        <dbReference type="EMBL" id="MBZ3890242.1"/>
    </source>
</evidence>
<dbReference type="InterPro" id="IPR046360">
    <property type="entry name" value="T-box_DNA-bd"/>
</dbReference>
<dbReference type="Proteomes" id="UP001166674">
    <property type="component" value="Unassembled WGS sequence"/>
</dbReference>
<comment type="subcellular location">
    <subcellularLocation>
        <location evidence="5">Nucleus</location>
    </subcellularLocation>
</comment>
<evidence type="ECO:0000256" key="1">
    <source>
        <dbReference type="ARBA" id="ARBA00023015"/>
    </source>
</evidence>
<reference evidence="7" key="1">
    <citation type="submission" date="2020-03" db="EMBL/GenBank/DDBJ databases">
        <title>Studies in the Genomics of Life Span.</title>
        <authorList>
            <person name="Glass D."/>
        </authorList>
    </citation>
    <scope>NUCLEOTIDE SEQUENCE</scope>
    <source>
        <strain evidence="7">SUZIE</strain>
        <tissue evidence="7">Muscle</tissue>
    </source>
</reference>
<protein>
    <submittedName>
        <fullName evidence="7">Brachyury protein</fullName>
    </submittedName>
</protein>
<evidence type="ECO:0000256" key="5">
    <source>
        <dbReference type="PROSITE-ProRule" id="PRU00201"/>
    </source>
</evidence>
<gene>
    <name evidence="7" type="ORF">SUZIE_206980</name>
</gene>
<keyword evidence="4 5" id="KW-0539">Nucleus</keyword>
<dbReference type="GO" id="GO:0003700">
    <property type="term" value="F:DNA-binding transcription factor activity"/>
    <property type="evidence" value="ECO:0007669"/>
    <property type="project" value="InterPro"/>
</dbReference>
<organism evidence="7 8">
    <name type="scientific">Sciurus carolinensis</name>
    <name type="common">Eastern gray squirrel</name>
    <dbReference type="NCBI Taxonomy" id="30640"/>
    <lineage>
        <taxon>Eukaryota</taxon>
        <taxon>Metazoa</taxon>
        <taxon>Chordata</taxon>
        <taxon>Craniata</taxon>
        <taxon>Vertebrata</taxon>
        <taxon>Euteleostomi</taxon>
        <taxon>Mammalia</taxon>
        <taxon>Eutheria</taxon>
        <taxon>Euarchontoglires</taxon>
        <taxon>Glires</taxon>
        <taxon>Rodentia</taxon>
        <taxon>Sciuromorpha</taxon>
        <taxon>Sciuridae</taxon>
        <taxon>Sciurinae</taxon>
        <taxon>Sciurini</taxon>
        <taxon>Sciurus</taxon>
    </lineage>
</organism>
<feature type="domain" description="T-box" evidence="6">
    <location>
        <begin position="1"/>
        <end position="91"/>
    </location>
</feature>
<dbReference type="AlphaFoldDB" id="A0AA41NH36"/>
<proteinExistence type="predicted"/>
<evidence type="ECO:0000256" key="2">
    <source>
        <dbReference type="ARBA" id="ARBA00023125"/>
    </source>
</evidence>
<dbReference type="InterPro" id="IPR008967">
    <property type="entry name" value="p53-like_TF_DNA-bd_sf"/>
</dbReference>
<dbReference type="EMBL" id="JAATJV010438479">
    <property type="protein sequence ID" value="MBZ3890242.1"/>
    <property type="molecule type" value="Genomic_DNA"/>
</dbReference>
<keyword evidence="3" id="KW-0804">Transcription</keyword>
<sequence>MTMTKNRRQMSLVLGANAMHSSLLDFWVTDNHCWKYWNGKCVPEGKLDLQAPSCLNICPDSPNFRGHLVKTFASLSKVKLIHKFHPRARSS</sequence>
<evidence type="ECO:0000313" key="8">
    <source>
        <dbReference type="Proteomes" id="UP001166674"/>
    </source>
</evidence>
<dbReference type="GO" id="GO:0003677">
    <property type="term" value="F:DNA binding"/>
    <property type="evidence" value="ECO:0007669"/>
    <property type="project" value="UniProtKB-UniRule"/>
</dbReference>
<evidence type="ECO:0000256" key="4">
    <source>
        <dbReference type="ARBA" id="ARBA00023242"/>
    </source>
</evidence>